<feature type="compositionally biased region" description="Low complexity" evidence="1">
    <location>
        <begin position="213"/>
        <end position="222"/>
    </location>
</feature>
<feature type="compositionally biased region" description="Basic residues" evidence="1">
    <location>
        <begin position="223"/>
        <end position="235"/>
    </location>
</feature>
<name>A0A6T9ZU22_9STRA</name>
<dbReference type="AlphaFoldDB" id="A0A6T9ZU22"/>
<feature type="region of interest" description="Disordered" evidence="1">
    <location>
        <begin position="58"/>
        <end position="182"/>
    </location>
</feature>
<feature type="compositionally biased region" description="Basic and acidic residues" evidence="1">
    <location>
        <begin position="165"/>
        <end position="174"/>
    </location>
</feature>
<protein>
    <submittedName>
        <fullName evidence="2">Uncharacterized protein</fullName>
    </submittedName>
</protein>
<feature type="region of interest" description="Disordered" evidence="1">
    <location>
        <begin position="213"/>
        <end position="316"/>
    </location>
</feature>
<evidence type="ECO:0000313" key="3">
    <source>
        <dbReference type="EMBL" id="CAD8762541.1"/>
    </source>
</evidence>
<dbReference type="EMBL" id="HBFL01003628">
    <property type="protein sequence ID" value="CAD8762541.1"/>
    <property type="molecule type" value="Transcribed_RNA"/>
</dbReference>
<feature type="compositionally biased region" description="Polar residues" evidence="1">
    <location>
        <begin position="67"/>
        <end position="92"/>
    </location>
</feature>
<evidence type="ECO:0000313" key="2">
    <source>
        <dbReference type="EMBL" id="CAD8762540.1"/>
    </source>
</evidence>
<feature type="compositionally biased region" description="Basic and acidic residues" evidence="1">
    <location>
        <begin position="252"/>
        <end position="266"/>
    </location>
</feature>
<sequence length="316" mass="35417">MEGYLKNLLDDFAERDSAEFRIIDDNCNCSISSMDLGKIGHSSRPSLRWADSSNSTDFEESLASDGYQDSDTSSYTQGMQTPATNESKNGVQLSARMKRHRRNRWSATTTSSTKPRQLQRHSLSPGVLRNRKRYSSNTTKRLHNSLDLDVPDLAMKQNQRKPIKPSRDYNDDRVITGNGRISPPSLSADLFDIDVTLSHRLVIDEAIAISTETSTSTNPTKTNRSKTPTRQRKGSSKIESVCALPSVPVRRRSIEYGYDHTRDRKSQTPSLPVRKGSIDDSFDSPRTEGNPTLHIPSTIRDLPHHLDLDDNADSSP</sequence>
<dbReference type="EMBL" id="HBFL01003627">
    <property type="protein sequence ID" value="CAD8762540.1"/>
    <property type="molecule type" value="Transcribed_RNA"/>
</dbReference>
<accession>A0A6T9ZU22</accession>
<gene>
    <name evidence="2" type="ORF">PDEL1432_LOCUS2580</name>
    <name evidence="3" type="ORF">PDEL1432_LOCUS2581</name>
</gene>
<organism evidence="2">
    <name type="scientific">Pseudo-nitzschia delicatissima</name>
    <dbReference type="NCBI Taxonomy" id="44447"/>
    <lineage>
        <taxon>Eukaryota</taxon>
        <taxon>Sar</taxon>
        <taxon>Stramenopiles</taxon>
        <taxon>Ochrophyta</taxon>
        <taxon>Bacillariophyta</taxon>
        <taxon>Bacillariophyceae</taxon>
        <taxon>Bacillariophycidae</taxon>
        <taxon>Bacillariales</taxon>
        <taxon>Bacillariaceae</taxon>
        <taxon>Pseudo-nitzschia</taxon>
    </lineage>
</organism>
<feature type="compositionally biased region" description="Polar residues" evidence="1">
    <location>
        <begin position="105"/>
        <end position="122"/>
    </location>
</feature>
<evidence type="ECO:0000256" key="1">
    <source>
        <dbReference type="SAM" id="MobiDB-lite"/>
    </source>
</evidence>
<reference evidence="2" key="1">
    <citation type="submission" date="2021-01" db="EMBL/GenBank/DDBJ databases">
        <authorList>
            <person name="Corre E."/>
            <person name="Pelletier E."/>
            <person name="Niang G."/>
            <person name="Scheremetjew M."/>
            <person name="Finn R."/>
            <person name="Kale V."/>
            <person name="Holt S."/>
            <person name="Cochrane G."/>
            <person name="Meng A."/>
            <person name="Brown T."/>
            <person name="Cohen L."/>
        </authorList>
    </citation>
    <scope>NUCLEOTIDE SEQUENCE</scope>
    <source>
        <strain evidence="2">UNC1205</strain>
    </source>
</reference>
<proteinExistence type="predicted"/>